<dbReference type="InterPro" id="IPR004089">
    <property type="entry name" value="MCPsignal_dom"/>
</dbReference>
<dbReference type="InterPro" id="IPR004090">
    <property type="entry name" value="Chemotax_Me-accpt_rcpt"/>
</dbReference>
<evidence type="ECO:0000256" key="1">
    <source>
        <dbReference type="ARBA" id="ARBA00023224"/>
    </source>
</evidence>
<dbReference type="GO" id="GO:0004888">
    <property type="term" value="F:transmembrane signaling receptor activity"/>
    <property type="evidence" value="ECO:0007669"/>
    <property type="project" value="InterPro"/>
</dbReference>
<dbReference type="PROSITE" id="PS50111">
    <property type="entry name" value="CHEMOTAXIS_TRANSDUC_2"/>
    <property type="match status" value="1"/>
</dbReference>
<dbReference type="Pfam" id="PF00015">
    <property type="entry name" value="MCPsignal"/>
    <property type="match status" value="1"/>
</dbReference>
<gene>
    <name evidence="5" type="ORF">SAMN02745207_03782</name>
</gene>
<evidence type="ECO:0000313" key="6">
    <source>
        <dbReference type="Proteomes" id="UP000184447"/>
    </source>
</evidence>
<dbReference type="Gene3D" id="1.10.287.950">
    <property type="entry name" value="Methyl-accepting chemotaxis protein"/>
    <property type="match status" value="1"/>
</dbReference>
<name>A0A1M5XNY2_9CLOT</name>
<dbReference type="PRINTS" id="PR00260">
    <property type="entry name" value="CHEMTRNSDUCR"/>
</dbReference>
<dbReference type="PANTHER" id="PTHR32089:SF112">
    <property type="entry name" value="LYSOZYME-LIKE PROTEIN-RELATED"/>
    <property type="match status" value="1"/>
</dbReference>
<dbReference type="GO" id="GO:0016020">
    <property type="term" value="C:membrane"/>
    <property type="evidence" value="ECO:0007669"/>
    <property type="project" value="InterPro"/>
</dbReference>
<evidence type="ECO:0000256" key="2">
    <source>
        <dbReference type="ARBA" id="ARBA00029447"/>
    </source>
</evidence>
<reference evidence="5 6" key="1">
    <citation type="submission" date="2016-11" db="EMBL/GenBank/DDBJ databases">
        <authorList>
            <person name="Jaros S."/>
            <person name="Januszkiewicz K."/>
            <person name="Wedrychowicz H."/>
        </authorList>
    </citation>
    <scope>NUCLEOTIDE SEQUENCE [LARGE SCALE GENOMIC DNA]</scope>
    <source>
        <strain evidence="5 6">DSM 8605</strain>
    </source>
</reference>
<feature type="domain" description="Methyl-accepting transducer" evidence="4">
    <location>
        <begin position="14"/>
        <end position="72"/>
    </location>
</feature>
<dbReference type="GO" id="GO:0007165">
    <property type="term" value="P:signal transduction"/>
    <property type="evidence" value="ECO:0007669"/>
    <property type="project" value="UniProtKB-KW"/>
</dbReference>
<evidence type="ECO:0000259" key="4">
    <source>
        <dbReference type="PROSITE" id="PS50111"/>
    </source>
</evidence>
<protein>
    <submittedName>
        <fullName evidence="5">Methyl-accepting chemotaxis protein (MCP) signalling domain-containing protein</fullName>
    </submittedName>
</protein>
<evidence type="ECO:0000313" key="5">
    <source>
        <dbReference type="EMBL" id="SHI00953.1"/>
    </source>
</evidence>
<sequence length="101" mass="10773">MAIVLPDGTANYVIEEKTAQLADRDGASLNAAIEAARAGQNGKGFAVVAEEVRNLAARSANAAKDTTDMISNSPLYCAGVLYILHTYLFVKKLLFLVSNQK</sequence>
<proteinExistence type="inferred from homology"/>
<dbReference type="Proteomes" id="UP000184447">
    <property type="component" value="Unassembled WGS sequence"/>
</dbReference>
<dbReference type="STRING" id="1121316.SAMN02745207_03782"/>
<dbReference type="PANTHER" id="PTHR32089">
    <property type="entry name" value="METHYL-ACCEPTING CHEMOTAXIS PROTEIN MCPB"/>
    <property type="match status" value="1"/>
</dbReference>
<organism evidence="5 6">
    <name type="scientific">Clostridium grantii DSM 8605</name>
    <dbReference type="NCBI Taxonomy" id="1121316"/>
    <lineage>
        <taxon>Bacteria</taxon>
        <taxon>Bacillati</taxon>
        <taxon>Bacillota</taxon>
        <taxon>Clostridia</taxon>
        <taxon>Eubacteriales</taxon>
        <taxon>Clostridiaceae</taxon>
        <taxon>Clostridium</taxon>
    </lineage>
</organism>
<comment type="similarity">
    <text evidence="2">Belongs to the methyl-accepting chemotaxis (MCP) protein family.</text>
</comment>
<keyword evidence="6" id="KW-1185">Reference proteome</keyword>
<accession>A0A1M5XNY2</accession>
<dbReference type="GO" id="GO:0006935">
    <property type="term" value="P:chemotaxis"/>
    <property type="evidence" value="ECO:0007669"/>
    <property type="project" value="InterPro"/>
</dbReference>
<keyword evidence="1 3" id="KW-0807">Transducer</keyword>
<dbReference type="SUPFAM" id="SSF58104">
    <property type="entry name" value="Methyl-accepting chemotaxis protein (MCP) signaling domain"/>
    <property type="match status" value="1"/>
</dbReference>
<evidence type="ECO:0000256" key="3">
    <source>
        <dbReference type="PROSITE-ProRule" id="PRU00284"/>
    </source>
</evidence>
<dbReference type="EMBL" id="FQXM01000032">
    <property type="protein sequence ID" value="SHI00953.1"/>
    <property type="molecule type" value="Genomic_DNA"/>
</dbReference>
<dbReference type="AlphaFoldDB" id="A0A1M5XNY2"/>